<dbReference type="EMBL" id="FJOG01000007">
    <property type="protein sequence ID" value="CZR55719.1"/>
    <property type="molecule type" value="Genomic_DNA"/>
</dbReference>
<dbReference type="Proteomes" id="UP000184330">
    <property type="component" value="Unassembled WGS sequence"/>
</dbReference>
<reference evidence="3 4" key="1">
    <citation type="submission" date="2016-03" db="EMBL/GenBank/DDBJ databases">
        <authorList>
            <person name="Ploux O."/>
        </authorList>
    </citation>
    <scope>NUCLEOTIDE SEQUENCE [LARGE SCALE GENOMIC DNA]</scope>
    <source>
        <strain evidence="3 4">UAMH 11012</strain>
    </source>
</reference>
<feature type="signal peptide" evidence="2">
    <location>
        <begin position="1"/>
        <end position="18"/>
    </location>
</feature>
<feature type="chain" id="PRO_5012747194" evidence="2">
    <location>
        <begin position="19"/>
        <end position="293"/>
    </location>
</feature>
<keyword evidence="4" id="KW-1185">Reference proteome</keyword>
<name>A0A1L7WSH1_9HELO</name>
<dbReference type="AlphaFoldDB" id="A0A1L7WSH1"/>
<organism evidence="3 4">
    <name type="scientific">Phialocephala subalpina</name>
    <dbReference type="NCBI Taxonomy" id="576137"/>
    <lineage>
        <taxon>Eukaryota</taxon>
        <taxon>Fungi</taxon>
        <taxon>Dikarya</taxon>
        <taxon>Ascomycota</taxon>
        <taxon>Pezizomycotina</taxon>
        <taxon>Leotiomycetes</taxon>
        <taxon>Helotiales</taxon>
        <taxon>Mollisiaceae</taxon>
        <taxon>Phialocephala</taxon>
        <taxon>Phialocephala fortinii species complex</taxon>
    </lineage>
</organism>
<proteinExistence type="predicted"/>
<evidence type="ECO:0000313" key="3">
    <source>
        <dbReference type="EMBL" id="CZR55719.1"/>
    </source>
</evidence>
<keyword evidence="2" id="KW-0732">Signal</keyword>
<evidence type="ECO:0000313" key="4">
    <source>
        <dbReference type="Proteomes" id="UP000184330"/>
    </source>
</evidence>
<feature type="region of interest" description="Disordered" evidence="1">
    <location>
        <begin position="188"/>
        <end position="217"/>
    </location>
</feature>
<accession>A0A1L7WSH1</accession>
<evidence type="ECO:0000256" key="2">
    <source>
        <dbReference type="SAM" id="SignalP"/>
    </source>
</evidence>
<gene>
    <name evidence="3" type="ORF">PAC_05607</name>
</gene>
<evidence type="ECO:0000256" key="1">
    <source>
        <dbReference type="SAM" id="MobiDB-lite"/>
    </source>
</evidence>
<protein>
    <submittedName>
        <fullName evidence="3">Uncharacterized protein</fullName>
    </submittedName>
</protein>
<dbReference type="OrthoDB" id="5104857at2759"/>
<sequence>MRTSTFITFVTFAAAGTASPPTICMLSPLATITAGQPITASLDNPQGRPCSATQLGVWVISKLRLPSQWRCPMAMSPSYGTQDHSAYHARTNSVRDCAGGGTQSCTRASIIGGLVDVEGLDAQLTGTVECVLPIATVTTLSTSILGSSTILEAAVETVFSTSIPVTTSSSNSVMTATATSTSNDKITVASTSSGVGTTSSSVGTTSSDVGTTSSGVGTTSSDANAVVDIATTTTGTVASTTSVAQDRAVTASSQESGTSVQVLAVSVKASDCGCSSSLAATATNNGSPFQRWK</sequence>